<dbReference type="InterPro" id="IPR050512">
    <property type="entry name" value="Sulf_AdTrans/APS_kinase"/>
</dbReference>
<dbReference type="AlphaFoldDB" id="A0A194AJ85"/>
<comment type="caution">
    <text evidence="3">The sequence shown here is derived from an EMBL/GenBank/DDBJ whole genome shotgun (WGS) entry which is preliminary data.</text>
</comment>
<dbReference type="EMBL" id="BDFE01000017">
    <property type="protein sequence ID" value="GAU09383.1"/>
    <property type="molecule type" value="Genomic_DNA"/>
</dbReference>
<reference evidence="4" key="1">
    <citation type="submission" date="2016-06" db="EMBL/GenBank/DDBJ databases">
        <title>Draft genome sequence of Desulfoplanes formicivorans strain Pf12B.</title>
        <authorList>
            <person name="Watanabe M."/>
            <person name="Kojima H."/>
            <person name="Fukui M."/>
        </authorList>
    </citation>
    <scope>NUCLEOTIDE SEQUENCE [LARGE SCALE GENOMIC DNA]</scope>
    <source>
        <strain evidence="4">Pf12B</strain>
    </source>
</reference>
<evidence type="ECO:0000313" key="4">
    <source>
        <dbReference type="Proteomes" id="UP000095200"/>
    </source>
</evidence>
<name>A0A194AJ85_9BACT</name>
<dbReference type="PANTHER" id="PTHR42700">
    <property type="entry name" value="SULFATE ADENYLYLTRANSFERASE"/>
    <property type="match status" value="1"/>
</dbReference>
<keyword evidence="3" id="KW-0418">Kinase</keyword>
<dbReference type="OrthoDB" id="9804504at2"/>
<dbReference type="SUPFAM" id="SSF52540">
    <property type="entry name" value="P-loop containing nucleoside triphosphate hydrolases"/>
    <property type="match status" value="1"/>
</dbReference>
<feature type="domain" description="APS kinase" evidence="2">
    <location>
        <begin position="2"/>
        <end position="149"/>
    </location>
</feature>
<keyword evidence="4" id="KW-1185">Reference proteome</keyword>
<dbReference type="PRINTS" id="PR01100">
    <property type="entry name" value="SHIKIMTKNASE"/>
</dbReference>
<evidence type="ECO:0000259" key="2">
    <source>
        <dbReference type="Pfam" id="PF01583"/>
    </source>
</evidence>
<organism evidence="3 4">
    <name type="scientific">Desulfoplanes formicivorans</name>
    <dbReference type="NCBI Taxonomy" id="1592317"/>
    <lineage>
        <taxon>Bacteria</taxon>
        <taxon>Pseudomonadati</taxon>
        <taxon>Thermodesulfobacteriota</taxon>
        <taxon>Desulfovibrionia</taxon>
        <taxon>Desulfovibrionales</taxon>
        <taxon>Desulfoplanaceae</taxon>
        <taxon>Desulfoplanes</taxon>
    </lineage>
</organism>
<dbReference type="Proteomes" id="UP000095200">
    <property type="component" value="Unassembled WGS sequence"/>
</dbReference>
<dbReference type="GO" id="GO:0005737">
    <property type="term" value="C:cytoplasm"/>
    <property type="evidence" value="ECO:0007669"/>
    <property type="project" value="TreeGrafter"/>
</dbReference>
<dbReference type="GO" id="GO:0016301">
    <property type="term" value="F:kinase activity"/>
    <property type="evidence" value="ECO:0007669"/>
    <property type="project" value="UniProtKB-KW"/>
</dbReference>
<protein>
    <submittedName>
        <fullName evidence="3">Adenylylsulfate kinase</fullName>
    </submittedName>
</protein>
<dbReference type="Gene3D" id="3.40.50.300">
    <property type="entry name" value="P-loop containing nucleotide triphosphate hydrolases"/>
    <property type="match status" value="1"/>
</dbReference>
<dbReference type="NCBIfam" id="NF004041">
    <property type="entry name" value="PRK05541.1"/>
    <property type="match status" value="1"/>
</dbReference>
<dbReference type="PANTHER" id="PTHR42700:SF1">
    <property type="entry name" value="SULFATE ADENYLYLTRANSFERASE"/>
    <property type="match status" value="1"/>
</dbReference>
<dbReference type="RefSeq" id="WP_069859618.1">
    <property type="nucleotide sequence ID" value="NZ_BDFE01000017.1"/>
</dbReference>
<proteinExistence type="predicted"/>
<dbReference type="STRING" id="1592317.DPF_2109"/>
<dbReference type="GO" id="GO:0004781">
    <property type="term" value="F:sulfate adenylyltransferase (ATP) activity"/>
    <property type="evidence" value="ECO:0007669"/>
    <property type="project" value="TreeGrafter"/>
</dbReference>
<dbReference type="Pfam" id="PF01583">
    <property type="entry name" value="APS_kinase"/>
    <property type="match status" value="1"/>
</dbReference>
<dbReference type="GO" id="GO:0010134">
    <property type="term" value="P:sulfate assimilation via adenylyl sulfate reduction"/>
    <property type="evidence" value="ECO:0007669"/>
    <property type="project" value="TreeGrafter"/>
</dbReference>
<dbReference type="GO" id="GO:0019379">
    <property type="term" value="P:sulfate assimilation, phosphoadenylyl sulfate reduction by phosphoadenylyl-sulfate reductase (thioredoxin)"/>
    <property type="evidence" value="ECO:0007669"/>
    <property type="project" value="TreeGrafter"/>
</dbReference>
<sequence length="173" mass="19472">MIVWLVGLSGSGKTTIGQELYQIWKKKSPNTVMLDGDDVRSIFQHDTKSANYTIEGRLINAKRMVEICAILDRQKINVICCILCIFDQLMLENRKKFHKYFQVYIDTDIEVLKKRDTKGLYGRALRGQEKNVVGLDINFSPPSKSDLVLSTAPGAPDPETLARQILNSAGIVI</sequence>
<keyword evidence="1" id="KW-0808">Transferase</keyword>
<dbReference type="InterPro" id="IPR027417">
    <property type="entry name" value="P-loop_NTPase"/>
</dbReference>
<evidence type="ECO:0000313" key="3">
    <source>
        <dbReference type="EMBL" id="GAU09383.1"/>
    </source>
</evidence>
<accession>A0A194AJ85</accession>
<gene>
    <name evidence="3" type="ORF">DPF_2109</name>
</gene>
<dbReference type="InterPro" id="IPR059117">
    <property type="entry name" value="APS_kinase_dom"/>
</dbReference>
<evidence type="ECO:0000256" key="1">
    <source>
        <dbReference type="ARBA" id="ARBA00022679"/>
    </source>
</evidence>